<dbReference type="Gene3D" id="2.40.30.10">
    <property type="entry name" value="Translation factors"/>
    <property type="match status" value="2"/>
</dbReference>
<dbReference type="EMBL" id="JAEACU010000007">
    <property type="protein sequence ID" value="KAH7521723.1"/>
    <property type="molecule type" value="Genomic_DNA"/>
</dbReference>
<feature type="domain" description="GTP-eEF1A C-terminal" evidence="7">
    <location>
        <begin position="332"/>
        <end position="441"/>
    </location>
</feature>
<dbReference type="InterPro" id="IPR000795">
    <property type="entry name" value="T_Tr_GTP-bd_dom"/>
</dbReference>
<gene>
    <name evidence="8" type="ORF">FEM48_Zijuj07G0062900</name>
</gene>
<evidence type="ECO:0000256" key="4">
    <source>
        <dbReference type="ARBA" id="ARBA00023134"/>
    </source>
</evidence>
<comment type="function">
    <text evidence="1">This protein promotes the GTP-dependent binding of aminoacyl-tRNA to the A-site of ribosomes during protein biosynthesis.</text>
</comment>
<feature type="domain" description="Tr-type G" evidence="6">
    <location>
        <begin position="10"/>
        <end position="227"/>
    </location>
</feature>
<evidence type="ECO:0000256" key="3">
    <source>
        <dbReference type="ARBA" id="ARBA00022741"/>
    </source>
</evidence>
<dbReference type="SUPFAM" id="SSF52540">
    <property type="entry name" value="P-loop containing nucleoside triphosphate hydrolases"/>
    <property type="match status" value="1"/>
</dbReference>
<sequence length="513" mass="56577">MTADNKKVDINTVVMGQVGSGKSTTTAYLISKLQVTDIDKNVSKELDKTKKKPFKYDRKLKELMDKHKDKHEHGTSIDKLSKFKTTKFLVIVTEVRGGGGHDYIDSMITGISQADCAILIVDSTAGGSTAAAYKLDEQTREHALLAFNLGIKQMICCCNKMDATTPEYSEDRYNAIKESVSSYMKEVGYNPDNIPFIPISSSKGDNLMNRSTNLHWYKDPTLIEALNQIREPNQHSNKPLRFSFKGHVKVGMNGTLGVGRIETGILKPGTKVTIGPIGVTTKVKSVGINYESVQRALPGDIVGIHLNKKIDVKCGYVASNSEDDPVKEAISFTSQLFILKCPGGCLNIPEGYIATLHCHTFEGDVKFDKIMGKSNLMSSDNNDQELTHNVDLQCLVKGDVAIVKMVPVETMVVEGFVKYPPLGRFTITDHMKRIVGVGVITGVERKKYRDGDNKKSVFIKGLKWLANTLGHVLLEILIGCAVDQVFDCLERSSKTEEDANQDTNKDNEGQNSS</sequence>
<dbReference type="Pfam" id="PF22594">
    <property type="entry name" value="GTP-eEF1A_C"/>
    <property type="match status" value="1"/>
</dbReference>
<name>A0A978V2Z0_ZIZJJ</name>
<comment type="caution">
    <text evidence="8">The sequence shown here is derived from an EMBL/GenBank/DDBJ whole genome shotgun (WGS) entry which is preliminary data.</text>
</comment>
<dbReference type="PANTHER" id="PTHR23115">
    <property type="entry name" value="TRANSLATION FACTOR"/>
    <property type="match status" value="1"/>
</dbReference>
<evidence type="ECO:0000256" key="5">
    <source>
        <dbReference type="SAM" id="MobiDB-lite"/>
    </source>
</evidence>
<feature type="region of interest" description="Disordered" evidence="5">
    <location>
        <begin position="493"/>
        <end position="513"/>
    </location>
</feature>
<dbReference type="AlphaFoldDB" id="A0A978V2Z0"/>
<dbReference type="GO" id="GO:0003924">
    <property type="term" value="F:GTPase activity"/>
    <property type="evidence" value="ECO:0007669"/>
    <property type="project" value="InterPro"/>
</dbReference>
<evidence type="ECO:0000313" key="8">
    <source>
        <dbReference type="EMBL" id="KAH7521723.1"/>
    </source>
</evidence>
<keyword evidence="4" id="KW-0342">GTP-binding</keyword>
<evidence type="ECO:0000259" key="7">
    <source>
        <dbReference type="Pfam" id="PF22594"/>
    </source>
</evidence>
<dbReference type="Gene3D" id="3.40.50.300">
    <property type="entry name" value="P-loop containing nucleotide triphosphate hydrolases"/>
    <property type="match status" value="1"/>
</dbReference>
<dbReference type="GO" id="GO:0005525">
    <property type="term" value="F:GTP binding"/>
    <property type="evidence" value="ECO:0007669"/>
    <property type="project" value="UniProtKB-KW"/>
</dbReference>
<dbReference type="InterPro" id="IPR054696">
    <property type="entry name" value="GTP-eEF1A_C"/>
</dbReference>
<dbReference type="InterPro" id="IPR050100">
    <property type="entry name" value="TRAFAC_GTPase_members"/>
</dbReference>
<dbReference type="SUPFAM" id="SSF50447">
    <property type="entry name" value="Translation proteins"/>
    <property type="match status" value="1"/>
</dbReference>
<dbReference type="SUPFAM" id="SSF50465">
    <property type="entry name" value="EF-Tu/eEF-1alpha/eIF2-gamma C-terminal domain"/>
    <property type="match status" value="1"/>
</dbReference>
<keyword evidence="3" id="KW-0547">Nucleotide-binding</keyword>
<dbReference type="Pfam" id="PF00009">
    <property type="entry name" value="GTP_EFTU"/>
    <property type="match status" value="1"/>
</dbReference>
<dbReference type="Proteomes" id="UP000813462">
    <property type="component" value="Unassembled WGS sequence"/>
</dbReference>
<evidence type="ECO:0000313" key="9">
    <source>
        <dbReference type="Proteomes" id="UP000813462"/>
    </source>
</evidence>
<dbReference type="InterPro" id="IPR027417">
    <property type="entry name" value="P-loop_NTPase"/>
</dbReference>
<dbReference type="InterPro" id="IPR009000">
    <property type="entry name" value="Transl_B-barrel_sf"/>
</dbReference>
<evidence type="ECO:0000256" key="1">
    <source>
        <dbReference type="ARBA" id="ARBA00003982"/>
    </source>
</evidence>
<evidence type="ECO:0000259" key="6">
    <source>
        <dbReference type="Pfam" id="PF00009"/>
    </source>
</evidence>
<dbReference type="InterPro" id="IPR009001">
    <property type="entry name" value="Transl_elong_EF1A/Init_IF2_C"/>
</dbReference>
<evidence type="ECO:0000256" key="2">
    <source>
        <dbReference type="ARBA" id="ARBA00007249"/>
    </source>
</evidence>
<evidence type="ECO:0008006" key="10">
    <source>
        <dbReference type="Google" id="ProtNLM"/>
    </source>
</evidence>
<dbReference type="PRINTS" id="PR00315">
    <property type="entry name" value="ELONGATNFCT"/>
</dbReference>
<comment type="similarity">
    <text evidence="2">Belongs to the TRAFAC class translation factor GTPase superfamily. Classic translation factor GTPase family. EF-Tu/EF-1A subfamily.</text>
</comment>
<accession>A0A978V2Z0</accession>
<reference evidence="8" key="1">
    <citation type="journal article" date="2021" name="Front. Plant Sci.">
        <title>Chromosome-Scale Genome Assembly for Chinese Sour Jujube and Insights Into Its Genome Evolution and Domestication Signature.</title>
        <authorList>
            <person name="Shen L.-Y."/>
            <person name="Luo H."/>
            <person name="Wang X.-L."/>
            <person name="Wang X.-M."/>
            <person name="Qiu X.-J."/>
            <person name="Liu H."/>
            <person name="Zhou S.-S."/>
            <person name="Jia K.-H."/>
            <person name="Nie S."/>
            <person name="Bao Y.-T."/>
            <person name="Zhang R.-G."/>
            <person name="Yun Q.-Z."/>
            <person name="Chai Y.-H."/>
            <person name="Lu J.-Y."/>
            <person name="Li Y."/>
            <person name="Zhao S.-W."/>
            <person name="Mao J.-F."/>
            <person name="Jia S.-G."/>
            <person name="Mao Y.-M."/>
        </authorList>
    </citation>
    <scope>NUCLEOTIDE SEQUENCE</scope>
    <source>
        <strain evidence="8">AT0</strain>
        <tissue evidence="8">Leaf</tissue>
    </source>
</reference>
<dbReference type="OrthoDB" id="342024at2759"/>
<protein>
    <recommendedName>
        <fullName evidence="10">Elongation factor 1-alpha</fullName>
    </recommendedName>
</protein>
<proteinExistence type="inferred from homology"/>
<organism evidence="8 9">
    <name type="scientific">Ziziphus jujuba var. spinosa</name>
    <dbReference type="NCBI Taxonomy" id="714518"/>
    <lineage>
        <taxon>Eukaryota</taxon>
        <taxon>Viridiplantae</taxon>
        <taxon>Streptophyta</taxon>
        <taxon>Embryophyta</taxon>
        <taxon>Tracheophyta</taxon>
        <taxon>Spermatophyta</taxon>
        <taxon>Magnoliopsida</taxon>
        <taxon>eudicotyledons</taxon>
        <taxon>Gunneridae</taxon>
        <taxon>Pentapetalae</taxon>
        <taxon>rosids</taxon>
        <taxon>fabids</taxon>
        <taxon>Rosales</taxon>
        <taxon>Rhamnaceae</taxon>
        <taxon>Paliureae</taxon>
        <taxon>Ziziphus</taxon>
    </lineage>
</organism>